<dbReference type="InterPro" id="IPR025883">
    <property type="entry name" value="Cadherin-like_domain"/>
</dbReference>
<organism evidence="3 4">
    <name type="scientific">Huso huso</name>
    <name type="common">Beluga</name>
    <name type="synonym">Acipenser huso</name>
    <dbReference type="NCBI Taxonomy" id="61971"/>
    <lineage>
        <taxon>Eukaryota</taxon>
        <taxon>Metazoa</taxon>
        <taxon>Chordata</taxon>
        <taxon>Craniata</taxon>
        <taxon>Vertebrata</taxon>
        <taxon>Euteleostomi</taxon>
        <taxon>Actinopterygii</taxon>
        <taxon>Chondrostei</taxon>
        <taxon>Acipenseriformes</taxon>
        <taxon>Acipenseridae</taxon>
        <taxon>Huso</taxon>
    </lineage>
</organism>
<keyword evidence="4" id="KW-1185">Reference proteome</keyword>
<dbReference type="PANTHER" id="PTHR14776">
    <property type="entry name" value="CADHERIN-LIKE AND PC-ESTERASE DOMAIN-CONTAINING PROTEIN 1"/>
    <property type="match status" value="1"/>
</dbReference>
<dbReference type="Proteomes" id="UP001369086">
    <property type="component" value="Unassembled WGS sequence"/>
</dbReference>
<evidence type="ECO:0000259" key="1">
    <source>
        <dbReference type="Pfam" id="PF12733"/>
    </source>
</evidence>
<evidence type="ECO:0000313" key="4">
    <source>
        <dbReference type="Proteomes" id="UP001369086"/>
    </source>
</evidence>
<proteinExistence type="predicted"/>
<feature type="domain" description="NXPE C-terminal" evidence="2">
    <location>
        <begin position="703"/>
        <end position="827"/>
    </location>
</feature>
<dbReference type="Pfam" id="PF12733">
    <property type="entry name" value="Cadherin-like"/>
    <property type="match status" value="1"/>
</dbReference>
<dbReference type="EMBL" id="JAHFZB010000007">
    <property type="protein sequence ID" value="KAK6488083.1"/>
    <property type="molecule type" value="Genomic_DNA"/>
</dbReference>
<evidence type="ECO:0000313" key="3">
    <source>
        <dbReference type="EMBL" id="KAK6488083.1"/>
    </source>
</evidence>
<accession>A0ABR0ZTF2</accession>
<dbReference type="PANTHER" id="PTHR14776:SF1">
    <property type="entry name" value="CADHERIN-LIKE AND PC-ESTERASE DOMAIN-CONTAINING PROTEIN 1"/>
    <property type="match status" value="1"/>
</dbReference>
<gene>
    <name evidence="3" type="ORF">HHUSO_G9437</name>
</gene>
<evidence type="ECO:0000259" key="2">
    <source>
        <dbReference type="Pfam" id="PF24536"/>
    </source>
</evidence>
<dbReference type="Pfam" id="PF24536">
    <property type="entry name" value="NXPE4_C"/>
    <property type="match status" value="1"/>
</dbReference>
<reference evidence="3 4" key="1">
    <citation type="submission" date="2021-05" db="EMBL/GenBank/DDBJ databases">
        <authorList>
            <person name="Zahm M."/>
            <person name="Klopp C."/>
            <person name="Cabau C."/>
            <person name="Kuhl H."/>
            <person name="Suciu R."/>
            <person name="Ciorpac M."/>
            <person name="Holostenco D."/>
            <person name="Gessner J."/>
            <person name="Wuertz S."/>
            <person name="Hohne C."/>
            <person name="Stock M."/>
            <person name="Gislard M."/>
            <person name="Lluch J."/>
            <person name="Milhes M."/>
            <person name="Lampietro C."/>
            <person name="Lopez Roques C."/>
            <person name="Donnadieu C."/>
            <person name="Du K."/>
            <person name="Schartl M."/>
            <person name="Guiguen Y."/>
        </authorList>
    </citation>
    <scope>NUCLEOTIDE SEQUENCE [LARGE SCALE GENOMIC DNA]</scope>
    <source>
        <strain evidence="3">Hh-F2</strain>
        <tissue evidence="3">Blood</tissue>
    </source>
</reference>
<dbReference type="InterPro" id="IPR057106">
    <property type="entry name" value="NXPE4_C"/>
</dbReference>
<feature type="domain" description="Cadherin-like beta-sandwich-like" evidence="1">
    <location>
        <begin position="539"/>
        <end position="623"/>
    </location>
</feature>
<protein>
    <submittedName>
        <fullName evidence="3">Cadherin-like and PC-esterase domain-containing protein 1 isoform X2</fullName>
    </submittedName>
</protein>
<sequence length="985" mass="111938">MFFLRLLVCRRRCCSRPVLLLVVAICLYQTLMTARGRFKSTTANSNGSAETPEGRLNEILPRNQQSLFALLDALQNATDVEYFHSTQAGVLKKAVLLPGQHSASETEIQLYRRVFAQHGYLVSVSRFAEKGHIFKQETNEQNNVITWDILICLQSSETNCPKSEDFDKLKPHQKVNTIPWIKQAFFGNDGVCHLLDRLAELQIPVASSACGDHRVQPTDTSRTAKAGRFQTNAPQRPIMGHGVFAIVKVYVLVTSVTPLTAFFHSTGLVKSGLVKNSYATKLDMFFEKYLGTEASLQALENVKENLGKLLMAADISSETSTMGPKTLKRCRLCFQLLTFTLGFNYSLVPTFLKVQDELDFEDLEDPGFDGQITKECILEDTLNFVLPSYSEIDRLHEAFQKRSTELGGKDDGCIQIQGLCLTSEDFELIIQFLRKLKTPGAFELLYPSASPKLRRLLKDISKRFHQKGETSVIQTNFFLTELLQTLYPVNLQSSIINSIWTTDPDNLRKVPFGVFEKTKQQLEKCTLPHIRQIYTYPPLELTPPFSPKIKDYYSEVPFDVVTVKIRAEPVDCRCQVHLEDRKGPRTANYPVGLGSSRINILVVNESQPEPVVMTIYTLNIYRENRPSLPIFDEYMMCGFLQDCGLVIQPEEPCGLETLPSSYLSLGSQGQVQACNSGDAKGRWIVPCLSCADNRTCDWREVSWQPENCYHPVLNRSQLQTCMEGKKVIFIGDSTNRGMMYYLMERVNETLEEWDKAHDTKLYHNVNGENTFLSYSYYPQFWLSKDQRPTFEKALEQLIQRSRPLENTDQTVLIVGGVQWLNTNHLQIIQKVLKRENLSSILVVMKSLGMGFHFPADGIRSLSLNGVKDLYSENTKILIAAKKCGYEVIDTFSITMGRYKEFLQGRCACHFHEVGKLTFSKTTIHRKMKLSRHSGKGFRSNSKLPGLQDFLSISNSPYHVKGPINQVYSEILLSRICMNKRRRTST</sequence>
<comment type="caution">
    <text evidence="3">The sequence shown here is derived from an EMBL/GenBank/DDBJ whole genome shotgun (WGS) entry which is preliminary data.</text>
</comment>
<name>A0ABR0ZTF2_HUSHU</name>